<feature type="transmembrane region" description="Helical" evidence="1">
    <location>
        <begin position="138"/>
        <end position="155"/>
    </location>
</feature>
<feature type="transmembrane region" description="Helical" evidence="1">
    <location>
        <begin position="184"/>
        <end position="203"/>
    </location>
</feature>
<keyword evidence="1" id="KW-1133">Transmembrane helix</keyword>
<protein>
    <submittedName>
        <fullName evidence="2">DUF368 domain-containing protein</fullName>
    </submittedName>
</protein>
<dbReference type="OrthoDB" id="9793746at2"/>
<dbReference type="AlphaFoldDB" id="A0A5C8ZYG2"/>
<evidence type="ECO:0000256" key="1">
    <source>
        <dbReference type="SAM" id="Phobius"/>
    </source>
</evidence>
<accession>A0A5C8ZYG2</accession>
<keyword evidence="3" id="KW-1185">Reference proteome</keyword>
<keyword evidence="1" id="KW-0812">Transmembrane</keyword>
<feature type="transmembrane region" description="Helical" evidence="1">
    <location>
        <begin position="215"/>
        <end position="232"/>
    </location>
</feature>
<feature type="transmembrane region" description="Helical" evidence="1">
    <location>
        <begin position="114"/>
        <end position="132"/>
    </location>
</feature>
<comment type="caution">
    <text evidence="2">The sequence shown here is derived from an EMBL/GenBank/DDBJ whole genome shotgun (WGS) entry which is preliminary data.</text>
</comment>
<evidence type="ECO:0000313" key="3">
    <source>
        <dbReference type="Proteomes" id="UP000321933"/>
    </source>
</evidence>
<proteinExistence type="predicted"/>
<evidence type="ECO:0000313" key="2">
    <source>
        <dbReference type="EMBL" id="TXS93643.1"/>
    </source>
</evidence>
<name>A0A5C8ZYG2_9GAMM</name>
<feature type="transmembrane region" description="Helical" evidence="1">
    <location>
        <begin position="268"/>
        <end position="286"/>
    </location>
</feature>
<sequence length="293" mass="31062">MGAADIVPGVSGGTMAFITGIYDRLLGAIRAFDLALLGLVLKGRIKDAWQHVDGAFLLTLLAGIATSILSLARLIAWLLETHPVPLWAFFFGLILASALVLLRQVGAWNPARIACLLAGTGFALAVALSPALGLESAGLPAVFGAGFIAICAMILPGISGSFILVLLGMYAVVLNALKSFDLEFIAVFAAGAACGLLCFSRLLHWLLRHQRPGTLALLTGFLFGSLAVVWPWKEALDWVEGAGGEMRPVQQVPILPGRFLQLTGEDPQLWLCIALALAGGLAVWLIDTRWNRA</sequence>
<gene>
    <name evidence="2" type="ORF">FVW59_06650</name>
</gene>
<feature type="transmembrane region" description="Helical" evidence="1">
    <location>
        <begin position="55"/>
        <end position="78"/>
    </location>
</feature>
<dbReference type="Pfam" id="PF04018">
    <property type="entry name" value="VCA0040-like"/>
    <property type="match status" value="1"/>
</dbReference>
<dbReference type="Proteomes" id="UP000321933">
    <property type="component" value="Unassembled WGS sequence"/>
</dbReference>
<feature type="transmembrane region" description="Helical" evidence="1">
    <location>
        <begin position="84"/>
        <end position="102"/>
    </location>
</feature>
<organism evidence="2 3">
    <name type="scientific">Parahaliea aestuarii</name>
    <dbReference type="NCBI Taxonomy" id="1852021"/>
    <lineage>
        <taxon>Bacteria</taxon>
        <taxon>Pseudomonadati</taxon>
        <taxon>Pseudomonadota</taxon>
        <taxon>Gammaproteobacteria</taxon>
        <taxon>Cellvibrionales</taxon>
        <taxon>Halieaceae</taxon>
        <taxon>Parahaliea</taxon>
    </lineage>
</organism>
<keyword evidence="1" id="KW-0472">Membrane</keyword>
<reference evidence="2 3" key="1">
    <citation type="submission" date="2019-08" db="EMBL/GenBank/DDBJ databases">
        <title>Parahaliea maris sp. nov., isolated from the surface seawater.</title>
        <authorList>
            <person name="Liu Y."/>
        </authorList>
    </citation>
    <scope>NUCLEOTIDE SEQUENCE [LARGE SCALE GENOMIC DNA]</scope>
    <source>
        <strain evidence="2 3">S2-26</strain>
    </source>
</reference>
<dbReference type="InterPro" id="IPR007163">
    <property type="entry name" value="VCA0040-like"/>
</dbReference>
<dbReference type="PANTHER" id="PTHR37308:SF1">
    <property type="entry name" value="POLYPRENYL-PHOSPHATE TRANSPORTER"/>
    <property type="match status" value="1"/>
</dbReference>
<dbReference type="PANTHER" id="PTHR37308">
    <property type="entry name" value="INTEGRAL MEMBRANE PROTEIN"/>
    <property type="match status" value="1"/>
</dbReference>
<dbReference type="EMBL" id="VRYZ01000002">
    <property type="protein sequence ID" value="TXS93643.1"/>
    <property type="molecule type" value="Genomic_DNA"/>
</dbReference>